<organism evidence="12 13">
    <name type="scientific">Funneliformis geosporum</name>
    <dbReference type="NCBI Taxonomy" id="1117311"/>
    <lineage>
        <taxon>Eukaryota</taxon>
        <taxon>Fungi</taxon>
        <taxon>Fungi incertae sedis</taxon>
        <taxon>Mucoromycota</taxon>
        <taxon>Glomeromycotina</taxon>
        <taxon>Glomeromycetes</taxon>
        <taxon>Glomerales</taxon>
        <taxon>Glomeraceae</taxon>
        <taxon>Funneliformis</taxon>
    </lineage>
</organism>
<evidence type="ECO:0000256" key="2">
    <source>
        <dbReference type="ARBA" id="ARBA00007779"/>
    </source>
</evidence>
<feature type="transmembrane region" description="Helical" evidence="8">
    <location>
        <begin position="733"/>
        <end position="752"/>
    </location>
</feature>
<keyword evidence="6 8" id="KW-0472">Membrane</keyword>
<accession>A0A9W4SYE9</accession>
<feature type="transmembrane region" description="Helical" evidence="8">
    <location>
        <begin position="574"/>
        <end position="600"/>
    </location>
</feature>
<feature type="transmembrane region" description="Helical" evidence="8">
    <location>
        <begin position="99"/>
        <end position="119"/>
    </location>
</feature>
<feature type="domain" description="CSC1/OSCA1-like cytosolic" evidence="11">
    <location>
        <begin position="200"/>
        <end position="468"/>
    </location>
</feature>
<sequence length="1243" mass="141010">MATFDTAHNYSDSFLGLATQLGISASISVYCLLQFEWNRRKKSMQYLYTPRTRLAKNPSPPIPSGLFSWIRATILLSDDFYLKNVGLDALMYIRFLRMAFQFILLNALTVGLILLPIHYTANNKGATKTENGNDKVEDGITRLSVSNIPSDNTNILWAHAVCTYIVSISWMYLSYKNYYDYMNLHRQHLMNQVSDGSISARTVMVSRIPKDKRSEEKLQEFVSNLGLGEVESARMVRHTGKLDRKISRRENALLSLEKAHIQLAKNVCNTIKRRKLLGTGFWSKLFGYSSDMPTLALETGENQKIQNLVDWLDPRKKRRANTSEASENDENAIKHSKHSSSGTFTSDDLMDREDGYGCQFRIWNSLHHISKDTLDKFQPTHRTGFLGSKKPVFSIDYFLKKFNFLDRRIAELRSKSIQEPPYKATSTGFITFKDHIGAQLCAQSIMCSVPHTCTTRMAPEPRDILWDNLTKSFKAKLIRYLFVNACVWALTIFWLFPIVAFLTLTSIDSLAEKFEFLKHFLMASPTISTLLQKVLPTVLVSFFMAILPWILMEISKLESFPSYSELEEAVLIRYYHFSFFNVFLVFLLGITFLQSIFTLIKSPTSILNILADNMPKGATFFIHYIIFNTCTHGLELVQVGSQLFLHIILTSRFVSTTPRMLQRVTHPWSFQFYYYYPIHILILVITITYSVINPLILVFSLVYYATALVVFKHQFAYCYVRRYEAGGKFYRRVFRYTTDGLIIFQLTMIGLIWLRKVIVVGAVLVPLLIGTGYFKYYCHKTFYSRTHYLALDSRQHNLEQKEQNEQSSNQVVNTNQNVGVLSEKVLSISPEPSLVEKETAENKGKLIKIKSSNMVGISNNKEGDIGIGSMFSRRTNGFSRLEGNDSTDSESSSVTSTKIASVKTNVVIMDAFDSDGQNSKDDVKNKNSKNSLEISEKQHQSKSEDVRNIQSSSSLTQFVILSNEQDKESANGNDFSFNIMDVNFDKLLSSTTNCSNINNITTILLNSKVAIATGSMDNMINHENNSSSSQIQEKSIKGNKTLIIVPPEGGSNNLNVQIISPVGHQRIAPRLPSRLPSRGNLRGCYHPAHFTHDPNLKVLQDETSTYQTYTHPNLVKALNRKLWLPRNPLKKISVEDNVELDKALTSSEGGPGIVGYWGASSPFLGEARVSIYGDHDFPSRLHLRRATSEGDYQNARHERKCTEDGQQYAYDCGPLSPEEENIVSLKEFGSELAPGELSSGEEY</sequence>
<keyword evidence="4 8" id="KW-0812">Transmembrane</keyword>
<feature type="domain" description="CSC1/OSCA1-like N-terminal transmembrane" evidence="10">
    <location>
        <begin position="17"/>
        <end position="176"/>
    </location>
</feature>
<feature type="domain" description="CSC1/OSCA1-like 7TM region" evidence="9">
    <location>
        <begin position="479"/>
        <end position="751"/>
    </location>
</feature>
<keyword evidence="5 8" id="KW-1133">Transmembrane helix</keyword>
<dbReference type="AlphaFoldDB" id="A0A9W4SYE9"/>
<name>A0A9W4SYE9_9GLOM</name>
<evidence type="ECO:0000313" key="13">
    <source>
        <dbReference type="Proteomes" id="UP001153678"/>
    </source>
</evidence>
<dbReference type="Pfam" id="PF14703">
    <property type="entry name" value="PHM7_cyt"/>
    <property type="match status" value="1"/>
</dbReference>
<proteinExistence type="inferred from homology"/>
<feature type="region of interest" description="Disordered" evidence="7">
    <location>
        <begin position="913"/>
        <end position="949"/>
    </location>
</feature>
<keyword evidence="13" id="KW-1185">Reference proteome</keyword>
<comment type="caution">
    <text evidence="12">The sequence shown here is derived from an EMBL/GenBank/DDBJ whole genome shotgun (WGS) entry which is preliminary data.</text>
</comment>
<evidence type="ECO:0000256" key="1">
    <source>
        <dbReference type="ARBA" id="ARBA00004141"/>
    </source>
</evidence>
<protein>
    <submittedName>
        <fullName evidence="12">8314_t:CDS:1</fullName>
    </submittedName>
</protein>
<reference evidence="12" key="1">
    <citation type="submission" date="2022-08" db="EMBL/GenBank/DDBJ databases">
        <authorList>
            <person name="Kallberg Y."/>
            <person name="Tangrot J."/>
            <person name="Rosling A."/>
        </authorList>
    </citation>
    <scope>NUCLEOTIDE SEQUENCE</scope>
    <source>
        <strain evidence="12">Wild A</strain>
    </source>
</reference>
<gene>
    <name evidence="12" type="ORF">FWILDA_LOCUS12398</name>
</gene>
<feature type="transmembrane region" description="Helical" evidence="8">
    <location>
        <begin position="14"/>
        <end position="33"/>
    </location>
</feature>
<comment type="subcellular location">
    <subcellularLocation>
        <location evidence="1">Membrane</location>
        <topology evidence="1">Multi-pass membrane protein</topology>
    </subcellularLocation>
</comment>
<evidence type="ECO:0000259" key="11">
    <source>
        <dbReference type="Pfam" id="PF14703"/>
    </source>
</evidence>
<dbReference type="Proteomes" id="UP001153678">
    <property type="component" value="Unassembled WGS sequence"/>
</dbReference>
<evidence type="ECO:0000256" key="7">
    <source>
        <dbReference type="SAM" id="MobiDB-lite"/>
    </source>
</evidence>
<dbReference type="InterPro" id="IPR003864">
    <property type="entry name" value="CSC1/OSCA1-like_7TM"/>
</dbReference>
<dbReference type="InterPro" id="IPR032880">
    <property type="entry name" value="CSC1/OSCA1-like_N"/>
</dbReference>
<evidence type="ECO:0000256" key="4">
    <source>
        <dbReference type="ARBA" id="ARBA00022692"/>
    </source>
</evidence>
<dbReference type="Pfam" id="PF13967">
    <property type="entry name" value="RSN1_TM"/>
    <property type="match status" value="1"/>
</dbReference>
<feature type="transmembrane region" description="Helical" evidence="8">
    <location>
        <begin position="155"/>
        <end position="173"/>
    </location>
</feature>
<dbReference type="PANTHER" id="PTHR13018">
    <property type="entry name" value="PROBABLE MEMBRANE PROTEIN DUF221-RELATED"/>
    <property type="match status" value="1"/>
</dbReference>
<feature type="transmembrane region" description="Helical" evidence="8">
    <location>
        <begin position="481"/>
        <end position="504"/>
    </location>
</feature>
<evidence type="ECO:0000259" key="10">
    <source>
        <dbReference type="Pfam" id="PF13967"/>
    </source>
</evidence>
<feature type="compositionally biased region" description="Basic and acidic residues" evidence="7">
    <location>
        <begin position="934"/>
        <end position="947"/>
    </location>
</feature>
<feature type="region of interest" description="Disordered" evidence="7">
    <location>
        <begin position="318"/>
        <end position="345"/>
    </location>
</feature>
<feature type="transmembrane region" description="Helical" evidence="8">
    <location>
        <begin position="534"/>
        <end position="554"/>
    </location>
</feature>
<dbReference type="InterPro" id="IPR045122">
    <property type="entry name" value="Csc1-like"/>
</dbReference>
<dbReference type="GO" id="GO:0005886">
    <property type="term" value="C:plasma membrane"/>
    <property type="evidence" value="ECO:0007669"/>
    <property type="project" value="TreeGrafter"/>
</dbReference>
<dbReference type="PANTHER" id="PTHR13018:SF5">
    <property type="entry name" value="RE44586P"/>
    <property type="match status" value="1"/>
</dbReference>
<evidence type="ECO:0000256" key="5">
    <source>
        <dbReference type="ARBA" id="ARBA00022989"/>
    </source>
</evidence>
<dbReference type="GO" id="GO:0005227">
    <property type="term" value="F:calcium-activated cation channel activity"/>
    <property type="evidence" value="ECO:0007669"/>
    <property type="project" value="InterPro"/>
</dbReference>
<evidence type="ECO:0000256" key="8">
    <source>
        <dbReference type="SAM" id="Phobius"/>
    </source>
</evidence>
<evidence type="ECO:0000259" key="9">
    <source>
        <dbReference type="Pfam" id="PF02714"/>
    </source>
</evidence>
<keyword evidence="3" id="KW-0813">Transport</keyword>
<dbReference type="Pfam" id="PF02714">
    <property type="entry name" value="RSN1_7TM"/>
    <property type="match status" value="1"/>
</dbReference>
<evidence type="ECO:0000256" key="3">
    <source>
        <dbReference type="ARBA" id="ARBA00022448"/>
    </source>
</evidence>
<feature type="transmembrane region" description="Helical" evidence="8">
    <location>
        <begin position="758"/>
        <end position="778"/>
    </location>
</feature>
<dbReference type="OrthoDB" id="1689567at2759"/>
<evidence type="ECO:0000256" key="6">
    <source>
        <dbReference type="ARBA" id="ARBA00023136"/>
    </source>
</evidence>
<dbReference type="EMBL" id="CAMKVN010003999">
    <property type="protein sequence ID" value="CAI2186084.1"/>
    <property type="molecule type" value="Genomic_DNA"/>
</dbReference>
<dbReference type="InterPro" id="IPR027815">
    <property type="entry name" value="CSC1/OSCA1-like_cyt"/>
</dbReference>
<feature type="transmembrane region" description="Helical" evidence="8">
    <location>
        <begin position="695"/>
        <end position="712"/>
    </location>
</feature>
<evidence type="ECO:0000313" key="12">
    <source>
        <dbReference type="EMBL" id="CAI2186084.1"/>
    </source>
</evidence>
<comment type="similarity">
    <text evidence="2">Belongs to the CSC1 (TC 1.A.17) family.</text>
</comment>